<dbReference type="PANTHER" id="PTHR43100:SF1">
    <property type="entry name" value="GLUTAMATE SYNTHASE [NADPH] SMALL CHAIN"/>
    <property type="match status" value="1"/>
</dbReference>
<dbReference type="PROSITE" id="PS51379">
    <property type="entry name" value="4FE4S_FER_2"/>
    <property type="match status" value="1"/>
</dbReference>
<evidence type="ECO:0000259" key="4">
    <source>
        <dbReference type="PROSITE" id="PS51379"/>
    </source>
</evidence>
<keyword evidence="2" id="KW-0408">Iron</keyword>
<dbReference type="Proteomes" id="UP000238358">
    <property type="component" value="Chromosome"/>
</dbReference>
<dbReference type="OrthoDB" id="9803192at2"/>
<dbReference type="PRINTS" id="PR00419">
    <property type="entry name" value="ADXRDTASE"/>
</dbReference>
<dbReference type="RefSeq" id="WP_027895531.1">
    <property type="nucleotide sequence ID" value="NZ_CP027569.1"/>
</dbReference>
<dbReference type="InterPro" id="IPR009051">
    <property type="entry name" value="Helical_ferredxn"/>
</dbReference>
<dbReference type="Pfam" id="PF14691">
    <property type="entry name" value="Fer4_20"/>
    <property type="match status" value="1"/>
</dbReference>
<feature type="domain" description="4Fe-4S ferredoxin-type" evidence="4">
    <location>
        <begin position="739"/>
        <end position="767"/>
    </location>
</feature>
<organism evidence="5 6">
    <name type="scientific">Megasphaera elsdenii</name>
    <dbReference type="NCBI Taxonomy" id="907"/>
    <lineage>
        <taxon>Bacteria</taxon>
        <taxon>Bacillati</taxon>
        <taxon>Bacillota</taxon>
        <taxon>Negativicutes</taxon>
        <taxon>Veillonellales</taxon>
        <taxon>Veillonellaceae</taxon>
        <taxon>Megasphaera</taxon>
    </lineage>
</organism>
<dbReference type="PANTHER" id="PTHR43100">
    <property type="entry name" value="GLUTAMATE SYNTHASE [NADPH] SMALL CHAIN"/>
    <property type="match status" value="1"/>
</dbReference>
<dbReference type="SUPFAM" id="SSF51395">
    <property type="entry name" value="FMN-linked oxidoreductases"/>
    <property type="match status" value="1"/>
</dbReference>
<dbReference type="InterPro" id="IPR051394">
    <property type="entry name" value="Glutamate_Synthase"/>
</dbReference>
<evidence type="ECO:0000256" key="3">
    <source>
        <dbReference type="ARBA" id="ARBA00023014"/>
    </source>
</evidence>
<name>A0A2S0M6L1_MEGEL</name>
<dbReference type="Gene3D" id="1.10.1060.10">
    <property type="entry name" value="Alpha-helical ferredoxin"/>
    <property type="match status" value="1"/>
</dbReference>
<evidence type="ECO:0000256" key="1">
    <source>
        <dbReference type="ARBA" id="ARBA00022723"/>
    </source>
</evidence>
<dbReference type="EMBL" id="CP027569">
    <property type="protein sequence ID" value="AVO27100.1"/>
    <property type="molecule type" value="Genomic_DNA"/>
</dbReference>
<keyword evidence="3" id="KW-0411">Iron-sulfur</keyword>
<evidence type="ECO:0000313" key="6">
    <source>
        <dbReference type="Proteomes" id="UP000238358"/>
    </source>
</evidence>
<dbReference type="InterPro" id="IPR017900">
    <property type="entry name" value="4Fe4S_Fe_S_CS"/>
</dbReference>
<proteinExistence type="predicted"/>
<evidence type="ECO:0000256" key="2">
    <source>
        <dbReference type="ARBA" id="ARBA00023004"/>
    </source>
</evidence>
<dbReference type="PROSITE" id="PS00198">
    <property type="entry name" value="4FE4S_FER_1"/>
    <property type="match status" value="1"/>
</dbReference>
<dbReference type="NCBIfam" id="TIGR03315">
    <property type="entry name" value="Se_ygfK"/>
    <property type="match status" value="1"/>
</dbReference>
<accession>A0A2S0M6L1</accession>
<dbReference type="InterPro" id="IPR017896">
    <property type="entry name" value="4Fe4S_Fe-S-bd"/>
</dbReference>
<sequence length="836" mass="91324">MSDRMTSIPFGKLMNWVLTEAPTGTIFGVHHHVQADPERTYHIFDRPLEMPFGPAAGPHTQLAQNIVAGYVAGARFFELKTVQKIDGEDLPVPKPCIKADDECYNVEWSTELTVPKALEEYIKAWFLVHVMAVEYGLGSPDGMQFNMSVGYDLAGIQTAKIDSFIENLKDASHTAAFADCKAWLLAHLDRFQKLRREDVEAIPAAICNSVTVSTMHGCPPDEIERIARYLLKEKHLNTFVKCNPTLLGYDFVRHCMDDLGYGHMVFDDSHFKADLQYEDAVPMLKRLQEAGRAEGLVFGVKLTNTFPVDITRHELPGTEMYMSGKPLFFLAMNVAKKLSEAFGGTLPISYSGGADAHNIGDIVQTGIWPVTVATTLLKPGGYERFAQLAQCFEGKMGQSFTRVNVDALDALLTKAKGDAHYARLDPKAQQRKNDQALPMMDCFMAPCSQTCPIHQDIPAYMDLVAAGKYDQALQIILEKNPLPFTTGTVCYHTCMNSCTRNFCDDPVEIRRNKLIAAEKGYADVMTALQAAPSNGKKAAVIGAGPAGLSAAYFLARGGFDVTVFDKNDEPGGLVRTFLCEKKGQISPEAIDRDVALIEKMGVHLVVGKAIASLDELQGYDVILAACGVKGKIGDTPASAIDGLTIIGDGHYGKTTSVVECIADGQKAAEAILGQLTSVDTLIPADVNDVYSCRGLLEAAPETGCDGRCLHCDSVCEACVEVCPNRANVAIAVPGHMQAQILHVDYMCNECGNCRTFCPWGGAPYKDKFTLFANEEDLEHSDNQGFVVIDKVSGFCKVRLDGEIRSTTLGTADEAIPEDIRTFMETVCRDYGYLLIE</sequence>
<dbReference type="Gene3D" id="3.50.50.60">
    <property type="entry name" value="FAD/NAD(P)-binding domain"/>
    <property type="match status" value="1"/>
</dbReference>
<reference evidence="5 6" key="1">
    <citation type="journal article" date="2018" name="Genome Announc.">
        <title>Complete genomes of two Megasphaera elsdenii strains, NCIMB 702410 and ATCC 25940.</title>
        <authorList>
            <person name="Hatmaker E.A."/>
            <person name="O'Dell K."/>
            <person name="Riley L.A."/>
            <person name="Klingeman D.M."/>
            <person name="Guss A.M."/>
        </authorList>
    </citation>
    <scope>NUCLEOTIDE SEQUENCE [LARGE SCALE GENOMIC DNA]</scope>
    <source>
        <strain evidence="5 6">NCIMB702410</strain>
    </source>
</reference>
<dbReference type="GO" id="GO:0046872">
    <property type="term" value="F:metal ion binding"/>
    <property type="evidence" value="ECO:0007669"/>
    <property type="project" value="UniProtKB-KW"/>
</dbReference>
<dbReference type="InterPro" id="IPR036188">
    <property type="entry name" value="FAD/NAD-bd_sf"/>
</dbReference>
<gene>
    <name evidence="5" type="primary">ygfK</name>
    <name evidence="5" type="ORF">C6Y28_05485</name>
</gene>
<dbReference type="SUPFAM" id="SSF54862">
    <property type="entry name" value="4Fe-4S ferredoxins"/>
    <property type="match status" value="1"/>
</dbReference>
<keyword evidence="1" id="KW-0479">Metal-binding</keyword>
<dbReference type="AlphaFoldDB" id="A0A2S0M6L1"/>
<protein>
    <submittedName>
        <fullName evidence="5">Putative selenate reductase subunit YgfK</fullName>
    </submittedName>
</protein>
<dbReference type="SUPFAM" id="SSF51971">
    <property type="entry name" value="Nucleotide-binding domain"/>
    <property type="match status" value="1"/>
</dbReference>
<dbReference type="Pfam" id="PF13450">
    <property type="entry name" value="NAD_binding_8"/>
    <property type="match status" value="1"/>
</dbReference>
<dbReference type="GO" id="GO:0051536">
    <property type="term" value="F:iron-sulfur cluster binding"/>
    <property type="evidence" value="ECO:0007669"/>
    <property type="project" value="UniProtKB-KW"/>
</dbReference>
<evidence type="ECO:0000313" key="5">
    <source>
        <dbReference type="EMBL" id="AVO27100.1"/>
    </source>
</evidence>
<dbReference type="InterPro" id="IPR028261">
    <property type="entry name" value="DPD_II"/>
</dbReference>
<dbReference type="InterPro" id="IPR017701">
    <property type="entry name" value="Se_rdtase_YgfK"/>
</dbReference>